<dbReference type="Proteomes" id="UP000494261">
    <property type="component" value="Unassembled WGS sequence"/>
</dbReference>
<evidence type="ECO:0000256" key="1">
    <source>
        <dbReference type="SAM" id="MobiDB-lite"/>
    </source>
</evidence>
<dbReference type="InterPro" id="IPR013559">
    <property type="entry name" value="YheO"/>
</dbReference>
<evidence type="ECO:0000259" key="3">
    <source>
        <dbReference type="Pfam" id="PF13309"/>
    </source>
</evidence>
<proteinExistence type="predicted"/>
<feature type="compositionally biased region" description="Basic residues" evidence="1">
    <location>
        <begin position="214"/>
        <end position="224"/>
    </location>
</feature>
<protein>
    <submittedName>
        <fullName evidence="4">YheO domain-containing protein</fullName>
    </submittedName>
</protein>
<evidence type="ECO:0000313" key="4">
    <source>
        <dbReference type="EMBL" id="VWB26649.1"/>
    </source>
</evidence>
<gene>
    <name evidence="4" type="ORF">BLA13014_00980</name>
</gene>
<evidence type="ECO:0000313" key="5">
    <source>
        <dbReference type="Proteomes" id="UP000494261"/>
    </source>
</evidence>
<dbReference type="EMBL" id="CABVQC010000004">
    <property type="protein sequence ID" value="VWB26649.1"/>
    <property type="molecule type" value="Genomic_DNA"/>
</dbReference>
<dbReference type="PANTHER" id="PTHR35568">
    <property type="entry name" value="TRANSCRIPTIONAL REGULATOR DAUR"/>
    <property type="match status" value="1"/>
</dbReference>
<name>A0A6P2I786_9BURK</name>
<feature type="compositionally biased region" description="Basic and acidic residues" evidence="1">
    <location>
        <begin position="203"/>
        <end position="213"/>
    </location>
</feature>
<dbReference type="InterPro" id="IPR039446">
    <property type="entry name" value="DauR-like"/>
</dbReference>
<sequence length="224" mass="24890">MNQDFGTYATVAQAIAKLFQPYAEVIVHDLSTGKIAHIFNSFSKRRVGDDSMTEIDDQISLDQDVIGPYRKVNWDRREVRSITAVLRDPAGKPIGLLCINFDVSVFDGMASLAATFLKSSVIIDEPEILFLRDWKEKANKVLDDFLEQRGISVSGLSRDETIEIIGALDDAGIFTVRNSAPYVSELLGLSRATLYKYLKVAKDSGSKQQEIRGSRGKGARARKK</sequence>
<dbReference type="Pfam" id="PF13309">
    <property type="entry name" value="HTH_22"/>
    <property type="match status" value="1"/>
</dbReference>
<feature type="domain" description="Transcriptional regulator DauR-like HTH" evidence="3">
    <location>
        <begin position="139"/>
        <end position="199"/>
    </location>
</feature>
<dbReference type="Pfam" id="PF08348">
    <property type="entry name" value="PAS_6"/>
    <property type="match status" value="1"/>
</dbReference>
<dbReference type="RefSeq" id="WP_175021479.1">
    <property type="nucleotide sequence ID" value="NZ_CABVQC010000004.1"/>
</dbReference>
<dbReference type="PANTHER" id="PTHR35568:SF1">
    <property type="entry name" value="TRANSCRIPTIONAL REGULATOR DAUR"/>
    <property type="match status" value="1"/>
</dbReference>
<feature type="region of interest" description="Disordered" evidence="1">
    <location>
        <begin position="203"/>
        <end position="224"/>
    </location>
</feature>
<dbReference type="AlphaFoldDB" id="A0A6P2I786"/>
<organism evidence="4 5">
    <name type="scientific">Burkholderia aenigmatica</name>
    <dbReference type="NCBI Taxonomy" id="2015348"/>
    <lineage>
        <taxon>Bacteria</taxon>
        <taxon>Pseudomonadati</taxon>
        <taxon>Pseudomonadota</taxon>
        <taxon>Betaproteobacteria</taxon>
        <taxon>Burkholderiales</taxon>
        <taxon>Burkholderiaceae</taxon>
        <taxon>Burkholderia</taxon>
        <taxon>Burkholderia cepacia complex</taxon>
    </lineage>
</organism>
<feature type="domain" description="YheO-like" evidence="2">
    <location>
        <begin position="7"/>
        <end position="109"/>
    </location>
</feature>
<accession>A0A6P2I786</accession>
<dbReference type="InterPro" id="IPR039445">
    <property type="entry name" value="DauR-like_HTH"/>
</dbReference>
<reference evidence="4 5" key="1">
    <citation type="submission" date="2019-09" db="EMBL/GenBank/DDBJ databases">
        <authorList>
            <person name="Depoorter E."/>
        </authorList>
    </citation>
    <scope>NUCLEOTIDE SEQUENCE [LARGE SCALE GENOMIC DNA]</scope>
    <source>
        <strain evidence="4">LMG 13014</strain>
    </source>
</reference>
<evidence type="ECO:0000259" key="2">
    <source>
        <dbReference type="Pfam" id="PF08348"/>
    </source>
</evidence>